<sequence length="191" mass="22249">MKNPNGKHEHKNRSKSKFMNTNKHNNIKRLGGKGLSLEAFANAKSTTDYYNPALIKKQREFYKNAKHVNKYKKLVKHQNQQNERPSSSTVGLVEGENETKFENQTNGRCGKERNKGVPSLQALYERKHEEKEKARMEKEAIIAAKKEERERAKARRNSTREKMFKRTQKGQPVMKYRIEHLLETIGASTNH</sequence>
<dbReference type="eggNOG" id="KOG4851">
    <property type="taxonomic scope" value="Eukaryota"/>
</dbReference>
<dbReference type="Pfam" id="PF08524">
    <property type="entry name" value="rRNA_processing"/>
    <property type="match status" value="1"/>
</dbReference>
<organism evidence="2 3">
    <name type="scientific">Cucumis melo</name>
    <name type="common">Muskmelon</name>
    <dbReference type="NCBI Taxonomy" id="3656"/>
    <lineage>
        <taxon>Eukaryota</taxon>
        <taxon>Viridiplantae</taxon>
        <taxon>Streptophyta</taxon>
        <taxon>Embryophyta</taxon>
        <taxon>Tracheophyta</taxon>
        <taxon>Spermatophyta</taxon>
        <taxon>Magnoliopsida</taxon>
        <taxon>eudicotyledons</taxon>
        <taxon>Gunneridae</taxon>
        <taxon>Pentapetalae</taxon>
        <taxon>rosids</taxon>
        <taxon>fabids</taxon>
        <taxon>Cucurbitales</taxon>
        <taxon>Cucurbitaceae</taxon>
        <taxon>Benincaseae</taxon>
        <taxon>Cucumis</taxon>
    </lineage>
</organism>
<dbReference type="KEGG" id="cmo:103492733"/>
<keyword evidence="2" id="KW-1185">Reference proteome</keyword>
<reference evidence="2" key="1">
    <citation type="submission" date="2025-05" db="UniProtKB">
        <authorList>
            <consortium name="RefSeq"/>
        </authorList>
    </citation>
    <scope>NUCLEOTIDE SEQUENCE [LARGE SCALE GENOMIC DNA]</scope>
</reference>
<dbReference type="AlphaFoldDB" id="A0A1S3BRH3"/>
<gene>
    <name evidence="3" type="primary">LOC103492733</name>
</gene>
<dbReference type="RefSeq" id="XP_008451439.2">
    <property type="nucleotide sequence ID" value="XM_008453217.2"/>
</dbReference>
<dbReference type="InterPro" id="IPR013730">
    <property type="entry name" value="Fyv7/TAP26"/>
</dbReference>
<name>A0A1S3BRH3_CUCME</name>
<dbReference type="InParanoid" id="A0A1S3BRH3"/>
<dbReference type="PANTHER" id="PTHR15657">
    <property type="entry name" value="THYROID TRANSCRIPTION FACTOR 1-ASSOCIATED PROTEIN 26"/>
    <property type="match status" value="1"/>
</dbReference>
<evidence type="ECO:0000313" key="2">
    <source>
        <dbReference type="Proteomes" id="UP001652600"/>
    </source>
</evidence>
<feature type="region of interest" description="Disordered" evidence="1">
    <location>
        <begin position="1"/>
        <end position="30"/>
    </location>
</feature>
<protein>
    <submittedName>
        <fullName evidence="3">Uncharacterized protein LOC103492733</fullName>
    </submittedName>
</protein>
<feature type="region of interest" description="Disordered" evidence="1">
    <location>
        <begin position="76"/>
        <end position="114"/>
    </location>
</feature>
<accession>A0A1S3BRH3</accession>
<dbReference type="Proteomes" id="UP001652600">
    <property type="component" value="Chromosome 1"/>
</dbReference>
<feature type="compositionally biased region" description="Polar residues" evidence="1">
    <location>
        <begin position="77"/>
        <end position="90"/>
    </location>
</feature>
<reference evidence="3" key="2">
    <citation type="submission" date="2025-08" db="UniProtKB">
        <authorList>
            <consortium name="RefSeq"/>
        </authorList>
    </citation>
    <scope>IDENTIFICATION</scope>
    <source>
        <tissue evidence="3">Stem</tissue>
    </source>
</reference>
<dbReference type="GO" id="GO:0005634">
    <property type="term" value="C:nucleus"/>
    <property type="evidence" value="ECO:0007669"/>
    <property type="project" value="TreeGrafter"/>
</dbReference>
<dbReference type="GeneID" id="103492733"/>
<evidence type="ECO:0000256" key="1">
    <source>
        <dbReference type="SAM" id="MobiDB-lite"/>
    </source>
</evidence>
<feature type="region of interest" description="Disordered" evidence="1">
    <location>
        <begin position="145"/>
        <end position="172"/>
    </location>
</feature>
<proteinExistence type="predicted"/>
<evidence type="ECO:0000313" key="3">
    <source>
        <dbReference type="RefSeq" id="XP_008451439.2"/>
    </source>
</evidence>
<dbReference type="FunCoup" id="A0A1S3BRH3">
    <property type="interactions" value="582"/>
</dbReference>
<dbReference type="PANTHER" id="PTHR15657:SF1">
    <property type="entry name" value="THYROID TRANSCRIPTION FACTOR 1-ASSOCIATED PROTEIN 26"/>
    <property type="match status" value="1"/>
</dbReference>